<accession>A0AA40EI00</accession>
<evidence type="ECO:0000313" key="2">
    <source>
        <dbReference type="Proteomes" id="UP001172159"/>
    </source>
</evidence>
<dbReference type="InterPro" id="IPR051057">
    <property type="entry name" value="PI-PLC_domain"/>
</dbReference>
<dbReference type="SUPFAM" id="SSF51695">
    <property type="entry name" value="PLC-like phosphodiesterases"/>
    <property type="match status" value="1"/>
</dbReference>
<dbReference type="EMBL" id="JAUKTV010000005">
    <property type="protein sequence ID" value="KAK0736803.1"/>
    <property type="molecule type" value="Genomic_DNA"/>
</dbReference>
<evidence type="ECO:0000313" key="1">
    <source>
        <dbReference type="EMBL" id="KAK0736803.1"/>
    </source>
</evidence>
<proteinExistence type="predicted"/>
<dbReference type="GO" id="GO:0006629">
    <property type="term" value="P:lipid metabolic process"/>
    <property type="evidence" value="ECO:0007669"/>
    <property type="project" value="InterPro"/>
</dbReference>
<name>A0AA40EI00_9PEZI</name>
<dbReference type="Gene3D" id="3.20.20.190">
    <property type="entry name" value="Phosphatidylinositol (PI) phosphodiesterase"/>
    <property type="match status" value="1"/>
</dbReference>
<dbReference type="Proteomes" id="UP001172159">
    <property type="component" value="Unassembled WGS sequence"/>
</dbReference>
<dbReference type="PANTHER" id="PTHR13593">
    <property type="match status" value="1"/>
</dbReference>
<organism evidence="1 2">
    <name type="scientific">Apiosordaria backusii</name>
    <dbReference type="NCBI Taxonomy" id="314023"/>
    <lineage>
        <taxon>Eukaryota</taxon>
        <taxon>Fungi</taxon>
        <taxon>Dikarya</taxon>
        <taxon>Ascomycota</taxon>
        <taxon>Pezizomycotina</taxon>
        <taxon>Sordariomycetes</taxon>
        <taxon>Sordariomycetidae</taxon>
        <taxon>Sordariales</taxon>
        <taxon>Lasiosphaeriaceae</taxon>
        <taxon>Apiosordaria</taxon>
    </lineage>
</organism>
<feature type="non-terminal residue" evidence="1">
    <location>
        <position position="313"/>
    </location>
</feature>
<dbReference type="PANTHER" id="PTHR13593:SF80">
    <property type="entry name" value="PLC-LIKE PHOSPHODIESTERASE"/>
    <property type="match status" value="1"/>
</dbReference>
<dbReference type="Pfam" id="PF26146">
    <property type="entry name" value="PI-PLC_X"/>
    <property type="match status" value="1"/>
</dbReference>
<comment type="caution">
    <text evidence="1">The sequence shown here is derived from an EMBL/GenBank/DDBJ whole genome shotgun (WGS) entry which is preliminary data.</text>
</comment>
<dbReference type="AlphaFoldDB" id="A0AA40EI00"/>
<reference evidence="1" key="1">
    <citation type="submission" date="2023-06" db="EMBL/GenBank/DDBJ databases">
        <title>Genome-scale phylogeny and comparative genomics of the fungal order Sordariales.</title>
        <authorList>
            <consortium name="Lawrence Berkeley National Laboratory"/>
            <person name="Hensen N."/>
            <person name="Bonometti L."/>
            <person name="Westerberg I."/>
            <person name="Brannstrom I.O."/>
            <person name="Guillou S."/>
            <person name="Cros-Aarteil S."/>
            <person name="Calhoun S."/>
            <person name="Haridas S."/>
            <person name="Kuo A."/>
            <person name="Mondo S."/>
            <person name="Pangilinan J."/>
            <person name="Riley R."/>
            <person name="Labutti K."/>
            <person name="Andreopoulos B."/>
            <person name="Lipzen A."/>
            <person name="Chen C."/>
            <person name="Yanf M."/>
            <person name="Daum C."/>
            <person name="Ng V."/>
            <person name="Clum A."/>
            <person name="Steindorff A."/>
            <person name="Ohm R."/>
            <person name="Martin F."/>
            <person name="Silar P."/>
            <person name="Natvig D."/>
            <person name="Lalanne C."/>
            <person name="Gautier V."/>
            <person name="Ament-Velasquez S.L."/>
            <person name="Kruys A."/>
            <person name="Hutchinson M.I."/>
            <person name="Powell A.J."/>
            <person name="Barry K."/>
            <person name="Miller A.N."/>
            <person name="Grigoriev I.V."/>
            <person name="Debuchy R."/>
            <person name="Gladieux P."/>
            <person name="Thoren M.H."/>
            <person name="Johannesson H."/>
        </authorList>
    </citation>
    <scope>NUCLEOTIDE SEQUENCE</scope>
    <source>
        <strain evidence="1">CBS 540.89</strain>
    </source>
</reference>
<dbReference type="GO" id="GO:0008081">
    <property type="term" value="F:phosphoric diester hydrolase activity"/>
    <property type="evidence" value="ECO:0007669"/>
    <property type="project" value="InterPro"/>
</dbReference>
<feature type="non-terminal residue" evidence="1">
    <location>
        <position position="1"/>
    </location>
</feature>
<gene>
    <name evidence="1" type="ORF">B0T21DRAFT_266260</name>
</gene>
<keyword evidence="2" id="KW-1185">Reference proteome</keyword>
<dbReference type="InterPro" id="IPR017946">
    <property type="entry name" value="PLC-like_Pdiesterase_TIM-brl"/>
</dbReference>
<sequence>VSCNNSPDLCPRAYNNITHVGGHNSAFLRDASTGNSIAGNQFYNATLALSSGLRLLQAQVHLHNNVLELCHSLCELLDAGTLESWLTKIKRWLDTNPNEVVTLLLVNADNQPISSFASVFESSGISQYGFTPGSNTTTTTTTTNTTGAKWPTLSDMISSNHRLVTFITGIDESPSYPYLLSEFSHIFETPFNITSPTSFTCALDRPTSFDTAQSALSSGLLPLLNHFLYIDLTSGVQIPNVDSIDKTNSPTLIVSNDTAGSLGRHAELCSTQAQWGQKPVFILVDFFNRGPAIETGDRMNGIEGKTVGRTQLP</sequence>
<protein>
    <submittedName>
        <fullName evidence="1">PLC-like phosphodiesterase</fullName>
    </submittedName>
</protein>